<dbReference type="RefSeq" id="XP_001311190.1">
    <property type="nucleotide sequence ID" value="XM_001311189.1"/>
</dbReference>
<dbReference type="VEuPathDB" id="TrichDB:TVAG_090360"/>
<dbReference type="EMBL" id="DS113682">
    <property type="protein sequence ID" value="EAX98260.1"/>
    <property type="molecule type" value="Genomic_DNA"/>
</dbReference>
<evidence type="ECO:0000256" key="2">
    <source>
        <dbReference type="SAM" id="Phobius"/>
    </source>
</evidence>
<name>A2F9Z3_TRIV3</name>
<reference evidence="3" key="1">
    <citation type="submission" date="2006-10" db="EMBL/GenBank/DDBJ databases">
        <authorList>
            <person name="Amadeo P."/>
            <person name="Zhao Q."/>
            <person name="Wortman J."/>
            <person name="Fraser-Liggett C."/>
            <person name="Carlton J."/>
        </authorList>
    </citation>
    <scope>NUCLEOTIDE SEQUENCE</scope>
    <source>
        <strain evidence="3">G3</strain>
    </source>
</reference>
<dbReference type="AlphaFoldDB" id="A2F9Z3"/>
<keyword evidence="2" id="KW-1133">Transmembrane helix</keyword>
<feature type="region of interest" description="Disordered" evidence="1">
    <location>
        <begin position="940"/>
        <end position="968"/>
    </location>
</feature>
<feature type="compositionally biased region" description="Polar residues" evidence="1">
    <location>
        <begin position="940"/>
        <end position="949"/>
    </location>
</feature>
<keyword evidence="2" id="KW-0812">Transmembrane</keyword>
<evidence type="ECO:0000313" key="3">
    <source>
        <dbReference type="EMBL" id="EAX98260.1"/>
    </source>
</evidence>
<dbReference type="InParanoid" id="A2F9Z3"/>
<keyword evidence="2" id="KW-0472">Membrane</keyword>
<evidence type="ECO:0000313" key="4">
    <source>
        <dbReference type="Proteomes" id="UP000001542"/>
    </source>
</evidence>
<proteinExistence type="predicted"/>
<sequence length="1030" mass="116449">MIFLFFRYILSYDVQFCFSADLKLCPEGYVELPPENFDIWKNYLDKKNLAFYIFNDTINKVGQELIFDFSIENPNKTAFAFIGTNSHPNIYIGGSNSEVTTTSIYFSKINANFKVNTINSEAFEVFSTNILPRNEVTVNTNKIGGDPTSLGNVLFGKIQNFNFYLVEMQNKNVEIAIPQQYSSVINVQRFESDYEVTVYYDGFNFVSEKQNSALFINAYKCDIDILITTTKNFKLTLYWLSNVGISLLNRLKIITTQKALLNIPQQYYSPKTFPILDLSQGCDLSINAQTVPFKYRRDDSIRFYAELGEKVQKISELPILTGEYTEIYGVGEQQTVTLEDFVFSNGGELRLDPISMNTILSNLHIDSGSNAIIKGSSTVTFDDLELDGSKLTVNNISFNGKNPITMKYSSTNSSLLSVLGSLYEEGQKKLNIEIDQTFKPEKEEIPLICGSSINCDDWTLNINSQENSAQIGNLSFTKSCFENQEEATKCLSVKSQPSSTQVLNKICLSNSVTNGNCPENFVLVDPKDFNSVLNKKTPKFDIFIDGFSDLELDFSGIENSIVSITSPQLCNLKLSSNSLVRNSMKILTLQNINLDTNDDTNYIGNLILLNGSGLTDRLLQKLYIDELTAKQSNLPNGFPKAAINVDFELDGFDKPLDVTINNEKIIMNSEDGKIYEIVTFPKFSVNFILTKPQKMTFHSENNSDISISISGEVDLDMNLENYKGNLNQLNINTKNINLQTNDQNLTFVNINSQNVTITGTSTLGNINLKYQGLFNCQSKLKIQKLTVNPKCQINSNSISVVSLFVLENCKIDIEFNVITSCISPSSEVNFDVMSKHIFVDYCLQSLPRIFFKKVTQKVIVNMHYIKNGEDLYEQFKDIYSTKPIPFLFSSQNYYKSFDLNFVSEIPDFNQTTCILYKTSKKIQSEYAICIYYQSNKPRPSPIETPNFTPEETPVMTPKRTDFPDQTPTPQKQKFYNTILGIAIIVGAAVIVVCLISSIVIVILMHKRKSQLKNLLKSEFLIAREENDSFV</sequence>
<evidence type="ECO:0000256" key="1">
    <source>
        <dbReference type="SAM" id="MobiDB-lite"/>
    </source>
</evidence>
<organism evidence="3 4">
    <name type="scientific">Trichomonas vaginalis (strain ATCC PRA-98 / G3)</name>
    <dbReference type="NCBI Taxonomy" id="412133"/>
    <lineage>
        <taxon>Eukaryota</taxon>
        <taxon>Metamonada</taxon>
        <taxon>Parabasalia</taxon>
        <taxon>Trichomonadida</taxon>
        <taxon>Trichomonadidae</taxon>
        <taxon>Trichomonas</taxon>
    </lineage>
</organism>
<dbReference type="VEuPathDB" id="TrichDB:TVAGG3_0729970"/>
<feature type="transmembrane region" description="Helical" evidence="2">
    <location>
        <begin position="978"/>
        <end position="1003"/>
    </location>
</feature>
<gene>
    <name evidence="3" type="ORF">TVAG_090360</name>
</gene>
<reference evidence="3" key="2">
    <citation type="journal article" date="2007" name="Science">
        <title>Draft genome sequence of the sexually transmitted pathogen Trichomonas vaginalis.</title>
        <authorList>
            <person name="Carlton J.M."/>
            <person name="Hirt R.P."/>
            <person name="Silva J.C."/>
            <person name="Delcher A.L."/>
            <person name="Schatz M."/>
            <person name="Zhao Q."/>
            <person name="Wortman J.R."/>
            <person name="Bidwell S.L."/>
            <person name="Alsmark U.C.M."/>
            <person name="Besteiro S."/>
            <person name="Sicheritz-Ponten T."/>
            <person name="Noel C.J."/>
            <person name="Dacks J.B."/>
            <person name="Foster P.G."/>
            <person name="Simillion C."/>
            <person name="Van de Peer Y."/>
            <person name="Miranda-Saavedra D."/>
            <person name="Barton G.J."/>
            <person name="Westrop G.D."/>
            <person name="Mueller S."/>
            <person name="Dessi D."/>
            <person name="Fiori P.L."/>
            <person name="Ren Q."/>
            <person name="Paulsen I."/>
            <person name="Zhang H."/>
            <person name="Bastida-Corcuera F.D."/>
            <person name="Simoes-Barbosa A."/>
            <person name="Brown M.T."/>
            <person name="Hayes R.D."/>
            <person name="Mukherjee M."/>
            <person name="Okumura C.Y."/>
            <person name="Schneider R."/>
            <person name="Smith A.J."/>
            <person name="Vanacova S."/>
            <person name="Villalvazo M."/>
            <person name="Haas B.J."/>
            <person name="Pertea M."/>
            <person name="Feldblyum T.V."/>
            <person name="Utterback T.R."/>
            <person name="Shu C.L."/>
            <person name="Osoegawa K."/>
            <person name="de Jong P.J."/>
            <person name="Hrdy I."/>
            <person name="Horvathova L."/>
            <person name="Zubacova Z."/>
            <person name="Dolezal P."/>
            <person name="Malik S.B."/>
            <person name="Logsdon J.M. Jr."/>
            <person name="Henze K."/>
            <person name="Gupta A."/>
            <person name="Wang C.C."/>
            <person name="Dunne R.L."/>
            <person name="Upcroft J.A."/>
            <person name="Upcroft P."/>
            <person name="White O."/>
            <person name="Salzberg S.L."/>
            <person name="Tang P."/>
            <person name="Chiu C.-H."/>
            <person name="Lee Y.-S."/>
            <person name="Embley T.M."/>
            <person name="Coombs G.H."/>
            <person name="Mottram J.C."/>
            <person name="Tachezy J."/>
            <person name="Fraser-Liggett C.M."/>
            <person name="Johnson P.J."/>
        </authorList>
    </citation>
    <scope>NUCLEOTIDE SEQUENCE [LARGE SCALE GENOMIC DNA]</scope>
    <source>
        <strain evidence="3">G3</strain>
    </source>
</reference>
<accession>A2F9Z3</accession>
<dbReference type="Proteomes" id="UP000001542">
    <property type="component" value="Unassembled WGS sequence"/>
</dbReference>
<keyword evidence="4" id="KW-1185">Reference proteome</keyword>
<protein>
    <submittedName>
        <fullName evidence="3">Uncharacterized protein</fullName>
    </submittedName>
</protein>
<dbReference type="KEGG" id="tva:4756057"/>